<accession>A0A6P3XDA4</accession>
<dbReference type="RefSeq" id="XP_014476325.1">
    <property type="nucleotide sequence ID" value="XM_014620839.1"/>
</dbReference>
<feature type="region of interest" description="Disordered" evidence="1">
    <location>
        <begin position="156"/>
        <end position="190"/>
    </location>
</feature>
<sequence length="225" mass="25511">MIGGWRWSMDNLRDAYHFVQLIAQQILIFLRGNEKPANRISLSQDFIFHEFTWLAPAEEDLDHANLKIRGVAPQPAGPVADVVVLLAVCGLIFAFMILSANSPKNEMARRIEPTPMSYDAEATSCWPRKPTSSRMVVRCHHASCDNSVDSRDVVVTERQRISRPSRSSASAAEPRLSNHKARSDRPKCPRACVRTQSSRLVVQTMPREWLMRRTRSGHVYGKYPV</sequence>
<dbReference type="AlphaFoldDB" id="A0A6P3XDA4"/>
<protein>
    <submittedName>
        <fullName evidence="4">Uncharacterized protein LOC106745327</fullName>
    </submittedName>
</protein>
<evidence type="ECO:0000256" key="2">
    <source>
        <dbReference type="SAM" id="Phobius"/>
    </source>
</evidence>
<dbReference type="GeneID" id="106745327"/>
<dbReference type="KEGG" id="dqu:106745327"/>
<name>A0A6P3XDA4_DINQU</name>
<evidence type="ECO:0000313" key="3">
    <source>
        <dbReference type="Proteomes" id="UP000515204"/>
    </source>
</evidence>
<dbReference type="Proteomes" id="UP000515204">
    <property type="component" value="Unplaced"/>
</dbReference>
<dbReference type="OrthoDB" id="7615688at2759"/>
<evidence type="ECO:0000256" key="1">
    <source>
        <dbReference type="SAM" id="MobiDB-lite"/>
    </source>
</evidence>
<proteinExistence type="predicted"/>
<keyword evidence="3" id="KW-1185">Reference proteome</keyword>
<feature type="transmembrane region" description="Helical" evidence="2">
    <location>
        <begin position="82"/>
        <end position="100"/>
    </location>
</feature>
<organism evidence="3 4">
    <name type="scientific">Dinoponera quadriceps</name>
    <name type="common">South American ant</name>
    <dbReference type="NCBI Taxonomy" id="609295"/>
    <lineage>
        <taxon>Eukaryota</taxon>
        <taxon>Metazoa</taxon>
        <taxon>Ecdysozoa</taxon>
        <taxon>Arthropoda</taxon>
        <taxon>Hexapoda</taxon>
        <taxon>Insecta</taxon>
        <taxon>Pterygota</taxon>
        <taxon>Neoptera</taxon>
        <taxon>Endopterygota</taxon>
        <taxon>Hymenoptera</taxon>
        <taxon>Apocrita</taxon>
        <taxon>Aculeata</taxon>
        <taxon>Formicoidea</taxon>
        <taxon>Formicidae</taxon>
        <taxon>Ponerinae</taxon>
        <taxon>Ponerini</taxon>
        <taxon>Dinoponera</taxon>
    </lineage>
</organism>
<keyword evidence="2" id="KW-1133">Transmembrane helix</keyword>
<feature type="compositionally biased region" description="Low complexity" evidence="1">
    <location>
        <begin position="162"/>
        <end position="175"/>
    </location>
</feature>
<gene>
    <name evidence="4" type="primary">LOC106745327</name>
</gene>
<evidence type="ECO:0000313" key="4">
    <source>
        <dbReference type="RefSeq" id="XP_014476325.1"/>
    </source>
</evidence>
<reference evidence="4" key="1">
    <citation type="submission" date="2025-08" db="UniProtKB">
        <authorList>
            <consortium name="RefSeq"/>
        </authorList>
    </citation>
    <scope>IDENTIFICATION</scope>
</reference>
<keyword evidence="2" id="KW-0812">Transmembrane</keyword>
<keyword evidence="2" id="KW-0472">Membrane</keyword>